<comment type="caution">
    <text evidence="2">The sequence shown here is derived from an EMBL/GenBank/DDBJ whole genome shotgun (WGS) entry which is preliminary data.</text>
</comment>
<keyword evidence="1" id="KW-0732">Signal</keyword>
<dbReference type="GO" id="GO:0010001">
    <property type="term" value="P:glial cell differentiation"/>
    <property type="evidence" value="ECO:0007669"/>
    <property type="project" value="TreeGrafter"/>
</dbReference>
<dbReference type="AlphaFoldDB" id="A0AAN7Y2C5"/>
<dbReference type="GO" id="GO:0007417">
    <property type="term" value="P:central nervous system development"/>
    <property type="evidence" value="ECO:0007669"/>
    <property type="project" value="TreeGrafter"/>
</dbReference>
<dbReference type="PANTHER" id="PTHR22804:SF60">
    <property type="entry name" value="AGGRECAN A"/>
    <property type="match status" value="1"/>
</dbReference>
<name>A0AAN7Y2C5_ELEMC</name>
<gene>
    <name evidence="2" type="ORF">PBY51_019357</name>
</gene>
<dbReference type="Gene3D" id="2.60.40.10">
    <property type="entry name" value="Immunoglobulins"/>
    <property type="match status" value="1"/>
</dbReference>
<evidence type="ECO:0000313" key="2">
    <source>
        <dbReference type="EMBL" id="KAK5874413.1"/>
    </source>
</evidence>
<feature type="chain" id="PRO_5043047535" evidence="1">
    <location>
        <begin position="18"/>
        <end position="132"/>
    </location>
</feature>
<dbReference type="GO" id="GO:0005615">
    <property type="term" value="C:extracellular space"/>
    <property type="evidence" value="ECO:0007669"/>
    <property type="project" value="TreeGrafter"/>
</dbReference>
<dbReference type="GO" id="GO:0002052">
    <property type="term" value="P:positive regulation of neuroblast proliferation"/>
    <property type="evidence" value="ECO:0007669"/>
    <property type="project" value="TreeGrafter"/>
</dbReference>
<keyword evidence="3" id="KW-1185">Reference proteome</keyword>
<dbReference type="PANTHER" id="PTHR22804">
    <property type="entry name" value="AGGRECAN/VERSICAN PROTEOGLYCAN"/>
    <property type="match status" value="1"/>
</dbReference>
<dbReference type="Proteomes" id="UP001346869">
    <property type="component" value="Unassembled WGS sequence"/>
</dbReference>
<accession>A0AAN7Y2C5</accession>
<organism evidence="2 3">
    <name type="scientific">Eleginops maclovinus</name>
    <name type="common">Patagonian blennie</name>
    <name type="synonym">Eleginus maclovinus</name>
    <dbReference type="NCBI Taxonomy" id="56733"/>
    <lineage>
        <taxon>Eukaryota</taxon>
        <taxon>Metazoa</taxon>
        <taxon>Chordata</taxon>
        <taxon>Craniata</taxon>
        <taxon>Vertebrata</taxon>
        <taxon>Euteleostomi</taxon>
        <taxon>Actinopterygii</taxon>
        <taxon>Neopterygii</taxon>
        <taxon>Teleostei</taxon>
        <taxon>Neoteleostei</taxon>
        <taxon>Acanthomorphata</taxon>
        <taxon>Eupercaria</taxon>
        <taxon>Perciformes</taxon>
        <taxon>Notothenioidei</taxon>
        <taxon>Eleginopidae</taxon>
        <taxon>Eleginops</taxon>
    </lineage>
</organism>
<sequence>MIRWIVLLSVSQHVISAAFDYIYEEHTFMDPEDVLSVSIPLEEPQRPLLGATLVLPCYFKDHTVPDPGAPTTAPLAHRIKWSHVTKEKVTTILVALEGQVLITEGYLDRVHLVGYPMTSTDASLKISEAAVQ</sequence>
<protein>
    <submittedName>
        <fullName evidence="2">Uncharacterized protein</fullName>
    </submittedName>
</protein>
<proteinExistence type="predicted"/>
<dbReference type="InterPro" id="IPR013783">
    <property type="entry name" value="Ig-like_fold"/>
</dbReference>
<dbReference type="EMBL" id="JAUZQC010000003">
    <property type="protein sequence ID" value="KAK5874413.1"/>
    <property type="molecule type" value="Genomic_DNA"/>
</dbReference>
<reference evidence="2 3" key="2">
    <citation type="journal article" date="2023" name="Mol. Biol. Evol.">
        <title>Genomics of Secondarily Temperate Adaptation in the Only Non-Antarctic Icefish.</title>
        <authorList>
            <person name="Rivera-Colon A.G."/>
            <person name="Rayamajhi N."/>
            <person name="Minhas B.F."/>
            <person name="Madrigal G."/>
            <person name="Bilyk K.T."/>
            <person name="Yoon V."/>
            <person name="Hune M."/>
            <person name="Gregory S."/>
            <person name="Cheng C.H.C."/>
            <person name="Catchen J.M."/>
        </authorList>
    </citation>
    <scope>NUCLEOTIDE SEQUENCE [LARGE SCALE GENOMIC DNA]</scope>
    <source>
        <strain evidence="2">JMC-PN-2008</strain>
    </source>
</reference>
<evidence type="ECO:0000313" key="3">
    <source>
        <dbReference type="Proteomes" id="UP001346869"/>
    </source>
</evidence>
<dbReference type="GO" id="GO:0072534">
    <property type="term" value="C:perineuronal net"/>
    <property type="evidence" value="ECO:0007669"/>
    <property type="project" value="TreeGrafter"/>
</dbReference>
<dbReference type="InterPro" id="IPR050691">
    <property type="entry name" value="Hyaluronan_bind_Proteoglycan"/>
</dbReference>
<reference evidence="2 3" key="1">
    <citation type="journal article" date="2023" name="Genes (Basel)">
        <title>Chromosome-Level Genome Assembly and Circadian Gene Repertoire of the Patagonia Blennie Eleginops maclovinus-The Closest Ancestral Proxy of Antarctic Cryonotothenioids.</title>
        <authorList>
            <person name="Cheng C.C."/>
            <person name="Rivera-Colon A.G."/>
            <person name="Minhas B.F."/>
            <person name="Wilson L."/>
            <person name="Rayamajhi N."/>
            <person name="Vargas-Chacoff L."/>
            <person name="Catchen J.M."/>
        </authorList>
    </citation>
    <scope>NUCLEOTIDE SEQUENCE [LARGE SCALE GENOMIC DNA]</scope>
    <source>
        <strain evidence="2">JMC-PN-2008</strain>
    </source>
</reference>
<dbReference type="GO" id="GO:0045202">
    <property type="term" value="C:synapse"/>
    <property type="evidence" value="ECO:0007669"/>
    <property type="project" value="TreeGrafter"/>
</dbReference>
<feature type="signal peptide" evidence="1">
    <location>
        <begin position="1"/>
        <end position="17"/>
    </location>
</feature>
<dbReference type="GO" id="GO:0001501">
    <property type="term" value="P:skeletal system development"/>
    <property type="evidence" value="ECO:0007669"/>
    <property type="project" value="TreeGrafter"/>
</dbReference>
<evidence type="ECO:0000256" key="1">
    <source>
        <dbReference type="SAM" id="SignalP"/>
    </source>
</evidence>